<dbReference type="EMBL" id="LAZR01008351">
    <property type="protein sequence ID" value="KKM79305.1"/>
    <property type="molecule type" value="Genomic_DNA"/>
</dbReference>
<dbReference type="AlphaFoldDB" id="A0A0F9MRN0"/>
<proteinExistence type="predicted"/>
<comment type="caution">
    <text evidence="1">The sequence shown here is derived from an EMBL/GenBank/DDBJ whole genome shotgun (WGS) entry which is preliminary data.</text>
</comment>
<name>A0A0F9MRN0_9ZZZZ</name>
<gene>
    <name evidence="1" type="ORF">LCGC14_1351240</name>
</gene>
<evidence type="ECO:0000313" key="1">
    <source>
        <dbReference type="EMBL" id="KKM79305.1"/>
    </source>
</evidence>
<protein>
    <submittedName>
        <fullName evidence="1">Uncharacterized protein</fullName>
    </submittedName>
</protein>
<accession>A0A0F9MRN0</accession>
<reference evidence="1" key="1">
    <citation type="journal article" date="2015" name="Nature">
        <title>Complex archaea that bridge the gap between prokaryotes and eukaryotes.</title>
        <authorList>
            <person name="Spang A."/>
            <person name="Saw J.H."/>
            <person name="Jorgensen S.L."/>
            <person name="Zaremba-Niedzwiedzka K."/>
            <person name="Martijn J."/>
            <person name="Lind A.E."/>
            <person name="van Eijk R."/>
            <person name="Schleper C."/>
            <person name="Guy L."/>
            <person name="Ettema T.J."/>
        </authorList>
    </citation>
    <scope>NUCLEOTIDE SEQUENCE</scope>
</reference>
<sequence>MNREMIIKLDGIPTTLKAPDLNKDGKVGGVEDITQQVGPQIISQINPTELGDTLKELNRDDLDPNTNMSGIDMRSIIHPLDITNIAAFDSLVWLDFLSPKSLAVTRKMLRLSVSQDGKGREHMVDVATGKRMFDAANGGTVARVKNFLGMNKEDKVEK</sequence>
<organism evidence="1">
    <name type="scientific">marine sediment metagenome</name>
    <dbReference type="NCBI Taxonomy" id="412755"/>
    <lineage>
        <taxon>unclassified sequences</taxon>
        <taxon>metagenomes</taxon>
        <taxon>ecological metagenomes</taxon>
    </lineage>
</organism>